<feature type="region of interest" description="Disordered" evidence="1">
    <location>
        <begin position="132"/>
        <end position="169"/>
    </location>
</feature>
<feature type="compositionally biased region" description="Basic residues" evidence="1">
    <location>
        <begin position="150"/>
        <end position="160"/>
    </location>
</feature>
<name>A0A4R0JQ71_9ACTN</name>
<feature type="transmembrane region" description="Helical" evidence="2">
    <location>
        <begin position="246"/>
        <end position="265"/>
    </location>
</feature>
<keyword evidence="2" id="KW-0812">Transmembrane</keyword>
<dbReference type="Proteomes" id="UP000293342">
    <property type="component" value="Unassembled WGS sequence"/>
</dbReference>
<gene>
    <name evidence="3" type="ORF">E0H75_18635</name>
</gene>
<feature type="transmembrane region" description="Helical" evidence="2">
    <location>
        <begin position="199"/>
        <end position="220"/>
    </location>
</feature>
<accession>A0A4R0JQ71</accession>
<organism evidence="3 4">
    <name type="scientific">Kribbella capetownensis</name>
    <dbReference type="NCBI Taxonomy" id="1572659"/>
    <lineage>
        <taxon>Bacteria</taxon>
        <taxon>Bacillati</taxon>
        <taxon>Actinomycetota</taxon>
        <taxon>Actinomycetes</taxon>
        <taxon>Propionibacteriales</taxon>
        <taxon>Kribbellaceae</taxon>
        <taxon>Kribbella</taxon>
    </lineage>
</organism>
<evidence type="ECO:0000256" key="1">
    <source>
        <dbReference type="SAM" id="MobiDB-lite"/>
    </source>
</evidence>
<feature type="transmembrane region" description="Helical" evidence="2">
    <location>
        <begin position="319"/>
        <end position="337"/>
    </location>
</feature>
<evidence type="ECO:0000256" key="2">
    <source>
        <dbReference type="SAM" id="Phobius"/>
    </source>
</evidence>
<dbReference type="AlphaFoldDB" id="A0A4R0JQ71"/>
<feature type="transmembrane region" description="Helical" evidence="2">
    <location>
        <begin position="277"/>
        <end position="299"/>
    </location>
</feature>
<reference evidence="3 4" key="1">
    <citation type="submission" date="2019-02" db="EMBL/GenBank/DDBJ databases">
        <title>Kribbella capetownensis sp. nov. and Kribbella speibonae sp. nov., isolated from soil.</title>
        <authorList>
            <person name="Curtis S.M."/>
            <person name="Norton I."/>
            <person name="Everest G.J."/>
            <person name="Meyers P.R."/>
        </authorList>
    </citation>
    <scope>NUCLEOTIDE SEQUENCE [LARGE SCALE GENOMIC DNA]</scope>
    <source>
        <strain evidence="3 4">YM53</strain>
    </source>
</reference>
<sequence length="366" mass="39039">MANRSRRLAAWQEQVIAKAGFVRGEIERLSTAGSAREVAIGRAINDRLEHALLCVGMAEGAGEPHRRTRVRFTSRWSGAHVEGAFLSLHLAEVQLVELYTDEDISAHSPGVLARMQTCFAPTDQRRVEAESLFGRRQHSGSERAESAGQRSKRLAGRYPHRAADGPGLHSRRAAFREAMKVSYEAADEQHARLRHVRNVLVVATLLLTALVVAICLTAAAHPTAIPLCFANACPSTAGTSPDSGDVTIVALMGILGGALSATLAVQNLRTTATSTPYGIPVSLALFKLPAGALTAIGGLVLIHGEFVPGLSDLDSQGQILAYAIVLGVAQQLVTRFVDQRARSALAAVPSKVTLKRPTKADSTRDQ</sequence>
<dbReference type="RefSeq" id="WP_131514852.1">
    <property type="nucleotide sequence ID" value="NZ_SJKD01000004.1"/>
</dbReference>
<dbReference type="OrthoDB" id="3400507at2"/>
<evidence type="ECO:0000313" key="4">
    <source>
        <dbReference type="Proteomes" id="UP000293342"/>
    </source>
</evidence>
<protein>
    <submittedName>
        <fullName evidence="3">Uncharacterized protein</fullName>
    </submittedName>
</protein>
<comment type="caution">
    <text evidence="3">The sequence shown here is derived from an EMBL/GenBank/DDBJ whole genome shotgun (WGS) entry which is preliminary data.</text>
</comment>
<keyword evidence="2" id="KW-0472">Membrane</keyword>
<keyword evidence="2" id="KW-1133">Transmembrane helix</keyword>
<dbReference type="EMBL" id="SJKD01000004">
    <property type="protein sequence ID" value="TCC48607.1"/>
    <property type="molecule type" value="Genomic_DNA"/>
</dbReference>
<keyword evidence="4" id="KW-1185">Reference proteome</keyword>
<proteinExistence type="predicted"/>
<evidence type="ECO:0000313" key="3">
    <source>
        <dbReference type="EMBL" id="TCC48607.1"/>
    </source>
</evidence>